<protein>
    <submittedName>
        <fullName evidence="4">ATPase</fullName>
    </submittedName>
</protein>
<reference evidence="4 5" key="1">
    <citation type="submission" date="2015-09" db="EMBL/GenBank/DDBJ databases">
        <title>Draft genome sequence of Kouleothrix aurantiaca JCM 19913.</title>
        <authorList>
            <person name="Hemp J."/>
        </authorList>
    </citation>
    <scope>NUCLEOTIDE SEQUENCE [LARGE SCALE GENOMIC DNA]</scope>
    <source>
        <strain evidence="4 5">COM-B</strain>
    </source>
</reference>
<dbReference type="CDD" id="cd07814">
    <property type="entry name" value="SRPBCC_CalC_Aha1-like"/>
    <property type="match status" value="1"/>
</dbReference>
<feature type="region of interest" description="Disordered" evidence="2">
    <location>
        <begin position="104"/>
        <end position="127"/>
    </location>
</feature>
<evidence type="ECO:0000259" key="3">
    <source>
        <dbReference type="Pfam" id="PF08327"/>
    </source>
</evidence>
<feature type="domain" description="Activator of Hsp90 ATPase homologue 1/2-like C-terminal" evidence="3">
    <location>
        <begin position="14"/>
        <end position="140"/>
    </location>
</feature>
<dbReference type="InterPro" id="IPR013538">
    <property type="entry name" value="ASHA1/2-like_C"/>
</dbReference>
<dbReference type="InterPro" id="IPR023393">
    <property type="entry name" value="START-like_dom_sf"/>
</dbReference>
<comment type="similarity">
    <text evidence="1">Belongs to the AHA1 family.</text>
</comment>
<name>A0A0P9DNA7_9CHLR</name>
<accession>A0A0P9DNA7</accession>
<keyword evidence="5" id="KW-1185">Reference proteome</keyword>
<evidence type="ECO:0000313" key="4">
    <source>
        <dbReference type="EMBL" id="KPV51604.1"/>
    </source>
</evidence>
<evidence type="ECO:0000256" key="1">
    <source>
        <dbReference type="ARBA" id="ARBA00006817"/>
    </source>
</evidence>
<dbReference type="AlphaFoldDB" id="A0A0P9DNA7"/>
<dbReference type="SUPFAM" id="SSF55961">
    <property type="entry name" value="Bet v1-like"/>
    <property type="match status" value="1"/>
</dbReference>
<gene>
    <name evidence="4" type="ORF">SE17_20250</name>
</gene>
<comment type="caution">
    <text evidence="4">The sequence shown here is derived from an EMBL/GenBank/DDBJ whole genome shotgun (WGS) entry which is preliminary data.</text>
</comment>
<organism evidence="4 5">
    <name type="scientific">Kouleothrix aurantiaca</name>
    <dbReference type="NCBI Taxonomy" id="186479"/>
    <lineage>
        <taxon>Bacteria</taxon>
        <taxon>Bacillati</taxon>
        <taxon>Chloroflexota</taxon>
        <taxon>Chloroflexia</taxon>
        <taxon>Chloroflexales</taxon>
        <taxon>Roseiflexineae</taxon>
        <taxon>Roseiflexaceae</taxon>
        <taxon>Kouleothrix</taxon>
    </lineage>
</organism>
<dbReference type="Pfam" id="PF08327">
    <property type="entry name" value="AHSA1"/>
    <property type="match status" value="1"/>
</dbReference>
<dbReference type="Gene3D" id="3.30.530.20">
    <property type="match status" value="1"/>
</dbReference>
<evidence type="ECO:0000313" key="5">
    <source>
        <dbReference type="Proteomes" id="UP000050509"/>
    </source>
</evidence>
<feature type="compositionally biased region" description="Basic and acidic residues" evidence="2">
    <location>
        <begin position="114"/>
        <end position="125"/>
    </location>
</feature>
<proteinExistence type="inferred from homology"/>
<evidence type="ECO:0000256" key="2">
    <source>
        <dbReference type="SAM" id="MobiDB-lite"/>
    </source>
</evidence>
<dbReference type="Proteomes" id="UP000050509">
    <property type="component" value="Unassembled WGS sequence"/>
</dbReference>
<dbReference type="PATRIC" id="fig|186479.3.peg.10452"/>
<sequence>MAKDLIAHSTIHIDAPRAEVWKALVTPEAIAQYMFGTQAVSKWQEGSPIVWKGEWKGKPYEDKGVILQIKPEQTLQYSHFSPLAGAEDKPENYHTVTISLSGKQGGTEVALTQDKNESEQAKTEAESNWSTMLKGLKKYTEQGK</sequence>
<dbReference type="EMBL" id="LJCR01000846">
    <property type="protein sequence ID" value="KPV51604.1"/>
    <property type="molecule type" value="Genomic_DNA"/>
</dbReference>